<keyword evidence="1" id="KW-0808">Transferase</keyword>
<feature type="non-terminal residue" evidence="6">
    <location>
        <position position="419"/>
    </location>
</feature>
<dbReference type="InterPro" id="IPR000719">
    <property type="entry name" value="Prot_kinase_dom"/>
</dbReference>
<reference evidence="6" key="1">
    <citation type="submission" date="2021-06" db="EMBL/GenBank/DDBJ databases">
        <authorList>
            <person name="Kallberg Y."/>
            <person name="Tangrot J."/>
            <person name="Rosling A."/>
        </authorList>
    </citation>
    <scope>NUCLEOTIDE SEQUENCE</scope>
    <source>
        <strain evidence="6">IN212</strain>
    </source>
</reference>
<protein>
    <submittedName>
        <fullName evidence="6">9606_t:CDS:1</fullName>
    </submittedName>
</protein>
<dbReference type="EMBL" id="CAJVPZ010032510">
    <property type="protein sequence ID" value="CAG8742083.1"/>
    <property type="molecule type" value="Genomic_DNA"/>
</dbReference>
<gene>
    <name evidence="6" type="ORF">RFULGI_LOCUS12948</name>
</gene>
<evidence type="ECO:0000256" key="3">
    <source>
        <dbReference type="ARBA" id="ARBA00022777"/>
    </source>
</evidence>
<organism evidence="6 7">
    <name type="scientific">Racocetra fulgida</name>
    <dbReference type="NCBI Taxonomy" id="60492"/>
    <lineage>
        <taxon>Eukaryota</taxon>
        <taxon>Fungi</taxon>
        <taxon>Fungi incertae sedis</taxon>
        <taxon>Mucoromycota</taxon>
        <taxon>Glomeromycotina</taxon>
        <taxon>Glomeromycetes</taxon>
        <taxon>Diversisporales</taxon>
        <taxon>Gigasporaceae</taxon>
        <taxon>Racocetra</taxon>
    </lineage>
</organism>
<sequence length="419" mass="48491">FTQYQTNTSLLNTYNNSIIELSTGVTQNDENQIDCNSSLEWTACFTQDQTNTSLLNIYNAQHCEEQINTLQHDIKSVKKNEHPVSLVSRRKRKINPKCKKCNLRKHYYDINLNLCKDCYGASIRILSGNKLIDDFIESTQTFYKNCRNRSKLEFIPYKQFTNIEYLAKGGISVIYKAKWVDDLHYFLNKSTLPWLGKLQLLHRISIGLNLVHKNKIIHRDLYSGNILINCYYDKSMIADLGISKPINELSDKNAIYGVIPYVAPKVLKGGKFTQASDIYSFGMIIWEVISGCRPFSDRKHDEYLILDILNDLIELMETCWHQDLEKRKFANLEKRKLTIQEKASLDWYKLNELKAELKVEQRNDGLANALNKLIKKADKGEIKFPENIDTSILPTKINDQAIYSSRPLTQLISKALTLQ</sequence>
<keyword evidence="3" id="KW-0418">Kinase</keyword>
<dbReference type="Gene3D" id="1.10.510.10">
    <property type="entry name" value="Transferase(Phosphotransferase) domain 1"/>
    <property type="match status" value="1"/>
</dbReference>
<evidence type="ECO:0000313" key="6">
    <source>
        <dbReference type="EMBL" id="CAG8742083.1"/>
    </source>
</evidence>
<dbReference type="OrthoDB" id="10261027at2759"/>
<dbReference type="GO" id="GO:0004674">
    <property type="term" value="F:protein serine/threonine kinase activity"/>
    <property type="evidence" value="ECO:0007669"/>
    <property type="project" value="TreeGrafter"/>
</dbReference>
<proteinExistence type="predicted"/>
<dbReference type="InterPro" id="IPR051681">
    <property type="entry name" value="Ser/Thr_Kinases-Pseudokinases"/>
</dbReference>
<dbReference type="InterPro" id="IPR011009">
    <property type="entry name" value="Kinase-like_dom_sf"/>
</dbReference>
<dbReference type="PANTHER" id="PTHR44329">
    <property type="entry name" value="SERINE/THREONINE-PROTEIN KINASE TNNI3K-RELATED"/>
    <property type="match status" value="1"/>
</dbReference>
<dbReference type="Proteomes" id="UP000789396">
    <property type="component" value="Unassembled WGS sequence"/>
</dbReference>
<dbReference type="PANTHER" id="PTHR44329:SF288">
    <property type="entry name" value="MITOGEN-ACTIVATED PROTEIN KINASE KINASE KINASE 20"/>
    <property type="match status" value="1"/>
</dbReference>
<dbReference type="Pfam" id="PF00069">
    <property type="entry name" value="Pkinase"/>
    <property type="match status" value="1"/>
</dbReference>
<dbReference type="SUPFAM" id="SSF56112">
    <property type="entry name" value="Protein kinase-like (PK-like)"/>
    <property type="match status" value="1"/>
</dbReference>
<dbReference type="PROSITE" id="PS50011">
    <property type="entry name" value="PROTEIN_KINASE_DOM"/>
    <property type="match status" value="1"/>
</dbReference>
<keyword evidence="7" id="KW-1185">Reference proteome</keyword>
<feature type="non-terminal residue" evidence="6">
    <location>
        <position position="1"/>
    </location>
</feature>
<accession>A0A9N9INH0</accession>
<comment type="caution">
    <text evidence="6">The sequence shown here is derived from an EMBL/GenBank/DDBJ whole genome shotgun (WGS) entry which is preliminary data.</text>
</comment>
<evidence type="ECO:0000313" key="7">
    <source>
        <dbReference type="Proteomes" id="UP000789396"/>
    </source>
</evidence>
<evidence type="ECO:0000256" key="1">
    <source>
        <dbReference type="ARBA" id="ARBA00022679"/>
    </source>
</evidence>
<evidence type="ECO:0000259" key="5">
    <source>
        <dbReference type="PROSITE" id="PS50011"/>
    </source>
</evidence>
<evidence type="ECO:0000256" key="4">
    <source>
        <dbReference type="ARBA" id="ARBA00022840"/>
    </source>
</evidence>
<dbReference type="AlphaFoldDB" id="A0A9N9INH0"/>
<keyword evidence="4" id="KW-0067">ATP-binding</keyword>
<name>A0A9N9INH0_9GLOM</name>
<keyword evidence="2" id="KW-0547">Nucleotide-binding</keyword>
<feature type="domain" description="Protein kinase" evidence="5">
    <location>
        <begin position="108"/>
        <end position="419"/>
    </location>
</feature>
<dbReference type="GO" id="GO:0005524">
    <property type="term" value="F:ATP binding"/>
    <property type="evidence" value="ECO:0007669"/>
    <property type="project" value="UniProtKB-KW"/>
</dbReference>
<evidence type="ECO:0000256" key="2">
    <source>
        <dbReference type="ARBA" id="ARBA00022741"/>
    </source>
</evidence>